<dbReference type="Proteomes" id="UP001233999">
    <property type="component" value="Unassembled WGS sequence"/>
</dbReference>
<evidence type="ECO:0000313" key="1">
    <source>
        <dbReference type="EMBL" id="KAJ9587469.1"/>
    </source>
</evidence>
<dbReference type="AlphaFoldDB" id="A0AAD7ZVB6"/>
<sequence>AKNEQFSALAFAEMDYLISLGSFPNYEITVWSWRNGDKTHVTKTGMRGTHHIFR</sequence>
<name>A0AAD7ZVB6_DIPPU</name>
<reference evidence="1" key="2">
    <citation type="submission" date="2023-05" db="EMBL/GenBank/DDBJ databases">
        <authorList>
            <person name="Fouks B."/>
        </authorList>
    </citation>
    <scope>NUCLEOTIDE SEQUENCE</scope>
    <source>
        <strain evidence="1">Stay&amp;Tobe</strain>
        <tissue evidence="1">Testes</tissue>
    </source>
</reference>
<keyword evidence="2" id="KW-1185">Reference proteome</keyword>
<comment type="caution">
    <text evidence="1">The sequence shown here is derived from an EMBL/GenBank/DDBJ whole genome shotgun (WGS) entry which is preliminary data.</text>
</comment>
<evidence type="ECO:0000313" key="2">
    <source>
        <dbReference type="Proteomes" id="UP001233999"/>
    </source>
</evidence>
<reference evidence="1" key="1">
    <citation type="journal article" date="2023" name="IScience">
        <title>Live-bearing cockroach genome reveals convergent evolutionary mechanisms linked to viviparity in insects and beyond.</title>
        <authorList>
            <person name="Fouks B."/>
            <person name="Harrison M.C."/>
            <person name="Mikhailova A.A."/>
            <person name="Marchal E."/>
            <person name="English S."/>
            <person name="Carruthers M."/>
            <person name="Jennings E.C."/>
            <person name="Chiamaka E.L."/>
            <person name="Frigard R.A."/>
            <person name="Pippel M."/>
            <person name="Attardo G.M."/>
            <person name="Benoit J.B."/>
            <person name="Bornberg-Bauer E."/>
            <person name="Tobe S.S."/>
        </authorList>
    </citation>
    <scope>NUCLEOTIDE SEQUENCE</scope>
    <source>
        <strain evidence="1">Stay&amp;Tobe</strain>
    </source>
</reference>
<feature type="non-terminal residue" evidence="1">
    <location>
        <position position="1"/>
    </location>
</feature>
<dbReference type="EMBL" id="JASPKZ010006335">
    <property type="protein sequence ID" value="KAJ9587469.1"/>
    <property type="molecule type" value="Genomic_DNA"/>
</dbReference>
<accession>A0AAD7ZVB6</accession>
<organism evidence="1 2">
    <name type="scientific">Diploptera punctata</name>
    <name type="common">Pacific beetle cockroach</name>
    <dbReference type="NCBI Taxonomy" id="6984"/>
    <lineage>
        <taxon>Eukaryota</taxon>
        <taxon>Metazoa</taxon>
        <taxon>Ecdysozoa</taxon>
        <taxon>Arthropoda</taxon>
        <taxon>Hexapoda</taxon>
        <taxon>Insecta</taxon>
        <taxon>Pterygota</taxon>
        <taxon>Neoptera</taxon>
        <taxon>Polyneoptera</taxon>
        <taxon>Dictyoptera</taxon>
        <taxon>Blattodea</taxon>
        <taxon>Blaberoidea</taxon>
        <taxon>Blaberidae</taxon>
        <taxon>Diplopterinae</taxon>
        <taxon>Diploptera</taxon>
    </lineage>
</organism>
<gene>
    <name evidence="1" type="ORF">L9F63_028278</name>
</gene>
<proteinExistence type="predicted"/>
<protein>
    <submittedName>
        <fullName evidence="1">Uncharacterized protein</fullName>
    </submittedName>
</protein>